<evidence type="ECO:0000256" key="1">
    <source>
        <dbReference type="SAM" id="Phobius"/>
    </source>
</evidence>
<dbReference type="PIRSF" id="PIRSF038991">
    <property type="entry name" value="Protein_AbrB"/>
    <property type="match status" value="1"/>
</dbReference>
<dbReference type="PANTHER" id="PTHR38457:SF1">
    <property type="entry name" value="REGULATOR ABRB-RELATED"/>
    <property type="match status" value="1"/>
</dbReference>
<feature type="transmembrane region" description="Helical" evidence="1">
    <location>
        <begin position="238"/>
        <end position="257"/>
    </location>
</feature>
<evidence type="ECO:0000313" key="3">
    <source>
        <dbReference type="Proteomes" id="UP000189475"/>
    </source>
</evidence>
<feature type="transmembrane region" description="Helical" evidence="1">
    <location>
        <begin position="88"/>
        <end position="111"/>
    </location>
</feature>
<dbReference type="RefSeq" id="WP_077314867.1">
    <property type="nucleotide sequence ID" value="NZ_AP024888.1"/>
</dbReference>
<dbReference type="OrthoDB" id="7157734at2"/>
<feature type="transmembrane region" description="Helical" evidence="1">
    <location>
        <begin position="60"/>
        <end position="76"/>
    </location>
</feature>
<feature type="transmembrane region" description="Helical" evidence="1">
    <location>
        <begin position="7"/>
        <end position="25"/>
    </location>
</feature>
<dbReference type="AlphaFoldDB" id="A0A1R4B6F6"/>
<keyword evidence="1" id="KW-0472">Membrane</keyword>
<accession>A0A1R4B6F6</accession>
<keyword evidence="3" id="KW-1185">Reference proteome</keyword>
<proteinExistence type="predicted"/>
<keyword evidence="1" id="KW-0812">Transmembrane</keyword>
<dbReference type="PANTHER" id="PTHR38457">
    <property type="entry name" value="REGULATOR ABRB-RELATED"/>
    <property type="match status" value="1"/>
</dbReference>
<feature type="transmembrane region" description="Helical" evidence="1">
    <location>
        <begin position="334"/>
        <end position="352"/>
    </location>
</feature>
<feature type="transmembrane region" description="Helical" evidence="1">
    <location>
        <begin position="151"/>
        <end position="169"/>
    </location>
</feature>
<protein>
    <submittedName>
        <fullName evidence="2">Putative ammonia monooxygenase</fullName>
    </submittedName>
</protein>
<dbReference type="GO" id="GO:0016020">
    <property type="term" value="C:membrane"/>
    <property type="evidence" value="ECO:0007669"/>
    <property type="project" value="InterPro"/>
</dbReference>
<dbReference type="NCBIfam" id="TIGR03082">
    <property type="entry name" value="Gneg_AbrB_dup"/>
    <property type="match status" value="2"/>
</dbReference>
<feature type="transmembrane region" description="Helical" evidence="1">
    <location>
        <begin position="31"/>
        <end position="48"/>
    </location>
</feature>
<feature type="transmembrane region" description="Helical" evidence="1">
    <location>
        <begin position="215"/>
        <end position="232"/>
    </location>
</feature>
<name>A0A1R4B6F6_9VIBR</name>
<dbReference type="GO" id="GO:0004497">
    <property type="term" value="F:monooxygenase activity"/>
    <property type="evidence" value="ECO:0007669"/>
    <property type="project" value="UniProtKB-KW"/>
</dbReference>
<dbReference type="InterPro" id="IPR007820">
    <property type="entry name" value="AbrB_fam"/>
</dbReference>
<feature type="transmembrane region" description="Helical" evidence="1">
    <location>
        <begin position="189"/>
        <end position="208"/>
    </location>
</feature>
<evidence type="ECO:0000313" key="2">
    <source>
        <dbReference type="EMBL" id="SJL84505.1"/>
    </source>
</evidence>
<dbReference type="GO" id="GO:0010468">
    <property type="term" value="P:regulation of gene expression"/>
    <property type="evidence" value="ECO:0007669"/>
    <property type="project" value="InterPro"/>
</dbReference>
<keyword evidence="2" id="KW-0560">Oxidoreductase</keyword>
<dbReference type="EMBL" id="FUFT01000005">
    <property type="protein sequence ID" value="SJL84505.1"/>
    <property type="molecule type" value="Genomic_DNA"/>
</dbReference>
<dbReference type="Proteomes" id="UP000189475">
    <property type="component" value="Unassembled WGS sequence"/>
</dbReference>
<dbReference type="Pfam" id="PF05145">
    <property type="entry name" value="AbrB"/>
    <property type="match status" value="1"/>
</dbReference>
<keyword evidence="2" id="KW-0503">Monooxygenase</keyword>
<reference evidence="2 3" key="1">
    <citation type="submission" date="2017-02" db="EMBL/GenBank/DDBJ databases">
        <authorList>
            <person name="Peterson S.W."/>
        </authorList>
    </citation>
    <scope>NUCLEOTIDE SEQUENCE [LARGE SCALE GENOMIC DNA]</scope>
    <source>
        <strain evidence="2 3">CECT 9027</strain>
    </source>
</reference>
<organism evidence="2 3">
    <name type="scientific">Vibrio palustris</name>
    <dbReference type="NCBI Taxonomy" id="1918946"/>
    <lineage>
        <taxon>Bacteria</taxon>
        <taxon>Pseudomonadati</taxon>
        <taxon>Pseudomonadota</taxon>
        <taxon>Gammaproteobacteria</taxon>
        <taxon>Vibrionales</taxon>
        <taxon>Vibrionaceae</taxon>
        <taxon>Vibrio</taxon>
    </lineage>
</organism>
<feature type="transmembrane region" description="Helical" evidence="1">
    <location>
        <begin position="269"/>
        <end position="292"/>
    </location>
</feature>
<dbReference type="InterPro" id="IPR017516">
    <property type="entry name" value="AbrB_dup"/>
</dbReference>
<gene>
    <name evidence="2" type="ORF">VPAL9027_02494</name>
</gene>
<keyword evidence="1" id="KW-1133">Transmembrane helix</keyword>
<sequence>MRGFPSFRVLFLWLALITVSLPIAIGFHYLSIPAAFLLGPMLTAIFFAQKNIVLKPHKQIMNIAQVTLGLMIAQMLPLQTLGEIGNHVWLFIGGVLSVLIASTLLSALLAYRRVVPGTAAIWGSSPGAAAAMTLLAQEYGADVKVVALMQYLRVILVTLTAAIVAHIFMPLTHHPSADLTLMDGTINSVGFVCTLALIACILLVNQIVKFPAGPLIIAIAGGLAINYWHGFSITLPKILLLCAYAIIGWHIGAKFTGNATRYTLRILPNIFLSIALLIGFCGLLSWGLVHYFDIEPLTAYLAMSPGGADAIAIIASGTPNIDLSFVMAMQTCRLLFMLIFGPILAIQAAKLVNHHQS</sequence>